<dbReference type="InterPro" id="IPR028082">
    <property type="entry name" value="Peripla_BP_I"/>
</dbReference>
<proteinExistence type="predicted"/>
<evidence type="ECO:0008006" key="3">
    <source>
        <dbReference type="Google" id="ProtNLM"/>
    </source>
</evidence>
<dbReference type="PATRIC" id="fig|742823.3.peg.432"/>
<organism evidence="1 2">
    <name type="scientific">Sutterella wadsworthensis 2_1_59BFAA</name>
    <dbReference type="NCBI Taxonomy" id="742823"/>
    <lineage>
        <taxon>Bacteria</taxon>
        <taxon>Pseudomonadati</taxon>
        <taxon>Pseudomonadota</taxon>
        <taxon>Betaproteobacteria</taxon>
        <taxon>Burkholderiales</taxon>
        <taxon>Sutterellaceae</taxon>
        <taxon>Sutterella</taxon>
    </lineage>
</organism>
<dbReference type="RefSeq" id="WP_005433698.1">
    <property type="nucleotide sequence ID" value="NZ_JH815514.1"/>
</dbReference>
<dbReference type="PANTHER" id="PTHR35271">
    <property type="entry name" value="ABC TRANSPORTER, SUBSTRATE-BINDING LIPOPROTEIN-RELATED"/>
    <property type="match status" value="1"/>
</dbReference>
<dbReference type="EMBL" id="ADMG01000015">
    <property type="protein sequence ID" value="EKB31980.1"/>
    <property type="molecule type" value="Genomic_DNA"/>
</dbReference>
<dbReference type="CDD" id="cd06325">
    <property type="entry name" value="PBP1_ABC_unchar_transporter"/>
    <property type="match status" value="1"/>
</dbReference>
<comment type="caution">
    <text evidence="1">The sequence shown here is derived from an EMBL/GenBank/DDBJ whole genome shotgun (WGS) entry which is preliminary data.</text>
</comment>
<dbReference type="Gene3D" id="3.40.50.2300">
    <property type="match status" value="2"/>
</dbReference>
<dbReference type="Proteomes" id="UP000005835">
    <property type="component" value="Unassembled WGS sequence"/>
</dbReference>
<dbReference type="PROSITE" id="PS51257">
    <property type="entry name" value="PROKAR_LIPOPROTEIN"/>
    <property type="match status" value="1"/>
</dbReference>
<keyword evidence="2" id="KW-1185">Reference proteome</keyword>
<dbReference type="eggNOG" id="COG2984">
    <property type="taxonomic scope" value="Bacteria"/>
</dbReference>
<name>K1JK07_9BURK</name>
<dbReference type="SUPFAM" id="SSF53822">
    <property type="entry name" value="Periplasmic binding protein-like I"/>
    <property type="match status" value="1"/>
</dbReference>
<sequence length="330" mass="34458">MQISKITRRSAIALSVAAALTLAGCGDKEPAKSELVPVGIVQLVEHSALDACTKGVKDALAERGYKDGVNIKIDFQNAQGDQSNLHNIATRFVSNKDKLIFAVATPAAQAVATTAKGTPIVATAITDFVAAKLVKSDEQPGGNVTGVSDLGPIEAQLELLLKLVPDAKAVGTIYNSSEINSKYQVDIFKKAAEKRGVQVLEATVSNVNDIQQAAASLNGKVQGMWLPTDNVLASAIPALAKVANPSKIPVIAGERGMTEAGCLGSISVDYYEIGRMTGQMGADILDGKKKPAEMPVQHVANGTPVFNMKTAAAIGITIPDELKKGAVLFQ</sequence>
<dbReference type="Pfam" id="PF04392">
    <property type="entry name" value="ABC_sub_bind"/>
    <property type="match status" value="1"/>
</dbReference>
<accession>K1JK07</accession>
<protein>
    <recommendedName>
        <fullName evidence="3">ABC transporter substrate-binding protein</fullName>
    </recommendedName>
</protein>
<evidence type="ECO:0000313" key="1">
    <source>
        <dbReference type="EMBL" id="EKB31980.1"/>
    </source>
</evidence>
<reference evidence="1 2" key="1">
    <citation type="submission" date="2012-05" db="EMBL/GenBank/DDBJ databases">
        <title>The Genome Sequence of Sutterella wadsworthensis 2_1_59BFAA.</title>
        <authorList>
            <consortium name="The Broad Institute Genome Sequencing Platform"/>
            <person name="Earl A."/>
            <person name="Ward D."/>
            <person name="Feldgarden M."/>
            <person name="Gevers D."/>
            <person name="Daigneault M."/>
            <person name="Strauss J."/>
            <person name="Allen-Vercoe E."/>
            <person name="Walker B."/>
            <person name="Young S.K."/>
            <person name="Zeng Q."/>
            <person name="Gargeya S."/>
            <person name="Fitzgerald M."/>
            <person name="Haas B."/>
            <person name="Abouelleil A."/>
            <person name="Alvarado L."/>
            <person name="Arachchi H.M."/>
            <person name="Berlin A.M."/>
            <person name="Chapman S.B."/>
            <person name="Goldberg J."/>
            <person name="Griggs A."/>
            <person name="Gujja S."/>
            <person name="Hansen M."/>
            <person name="Howarth C."/>
            <person name="Imamovic A."/>
            <person name="Larimer J."/>
            <person name="McCowen C."/>
            <person name="Montmayeur A."/>
            <person name="Murphy C."/>
            <person name="Neiman D."/>
            <person name="Pearson M."/>
            <person name="Priest M."/>
            <person name="Roberts A."/>
            <person name="Saif S."/>
            <person name="Shea T."/>
            <person name="Sisk P."/>
            <person name="Sykes S."/>
            <person name="Wortman J."/>
            <person name="Nusbaum C."/>
            <person name="Birren B."/>
        </authorList>
    </citation>
    <scope>NUCLEOTIDE SEQUENCE [LARGE SCALE GENOMIC DNA]</scope>
    <source>
        <strain evidence="1 2">2_1_59BFAA</strain>
    </source>
</reference>
<dbReference type="OrthoDB" id="9776955at2"/>
<dbReference type="InterPro" id="IPR007487">
    <property type="entry name" value="ABC_transpt-TYRBP-like"/>
</dbReference>
<dbReference type="STRING" id="742823.HMPREF9465_00435"/>
<dbReference type="PANTHER" id="PTHR35271:SF1">
    <property type="entry name" value="ABC TRANSPORTER, SUBSTRATE-BINDING LIPOPROTEIN"/>
    <property type="match status" value="1"/>
</dbReference>
<gene>
    <name evidence="1" type="ORF">HMPREF9465_00435</name>
</gene>
<dbReference type="AlphaFoldDB" id="K1JK07"/>
<evidence type="ECO:0000313" key="2">
    <source>
        <dbReference type="Proteomes" id="UP000005835"/>
    </source>
</evidence>
<dbReference type="HOGENOM" id="CLU_058196_1_0_4"/>